<comment type="caution">
    <text evidence="1">The sequence shown here is derived from an EMBL/GenBank/DDBJ whole genome shotgun (WGS) entry which is preliminary data.</text>
</comment>
<organism evidence="1 2">
    <name type="scientific">Ancylostoma ceylanicum</name>
    <dbReference type="NCBI Taxonomy" id="53326"/>
    <lineage>
        <taxon>Eukaryota</taxon>
        <taxon>Metazoa</taxon>
        <taxon>Ecdysozoa</taxon>
        <taxon>Nematoda</taxon>
        <taxon>Chromadorea</taxon>
        <taxon>Rhabditida</taxon>
        <taxon>Rhabditina</taxon>
        <taxon>Rhabditomorpha</taxon>
        <taxon>Strongyloidea</taxon>
        <taxon>Ancylostomatidae</taxon>
        <taxon>Ancylostomatinae</taxon>
        <taxon>Ancylostoma</taxon>
    </lineage>
</organism>
<evidence type="ECO:0000313" key="2">
    <source>
        <dbReference type="Proteomes" id="UP000024635"/>
    </source>
</evidence>
<dbReference type="OrthoDB" id="5867472at2759"/>
<name>A0A016TUH3_9BILA</name>
<dbReference type="Proteomes" id="UP000024635">
    <property type="component" value="Unassembled WGS sequence"/>
</dbReference>
<dbReference type="EMBL" id="JARK01001413">
    <property type="protein sequence ID" value="EYC06287.1"/>
    <property type="molecule type" value="Genomic_DNA"/>
</dbReference>
<protein>
    <submittedName>
        <fullName evidence="1">Uncharacterized protein</fullName>
    </submittedName>
</protein>
<accession>A0A016TUH3</accession>
<proteinExistence type="predicted"/>
<keyword evidence="2" id="KW-1185">Reference proteome</keyword>
<gene>
    <name evidence="1" type="primary">Acey_s0077.g1126</name>
    <name evidence="1" type="ORF">Y032_0077g1126</name>
</gene>
<reference evidence="2" key="1">
    <citation type="journal article" date="2015" name="Nat. Genet.">
        <title>The genome and transcriptome of the zoonotic hookworm Ancylostoma ceylanicum identify infection-specific gene families.</title>
        <authorList>
            <person name="Schwarz E.M."/>
            <person name="Hu Y."/>
            <person name="Antoshechkin I."/>
            <person name="Miller M.M."/>
            <person name="Sternberg P.W."/>
            <person name="Aroian R.V."/>
        </authorList>
    </citation>
    <scope>NUCLEOTIDE SEQUENCE</scope>
    <source>
        <strain evidence="2">HY135</strain>
    </source>
</reference>
<evidence type="ECO:0000313" key="1">
    <source>
        <dbReference type="EMBL" id="EYC06287.1"/>
    </source>
</evidence>
<sequence length="89" mass="10325">MRSVHSRDTKSIIPFFKGLVKKSDYRVGGLPVVCFTFREVQSLTALVQWWSFRRITSPAHLILLNLAYTAASLIFDCWRRVKLRIPTLT</sequence>
<dbReference type="AlphaFoldDB" id="A0A016TUH3"/>